<gene>
    <name evidence="2" type="ORF">PPROV_000003000</name>
</gene>
<evidence type="ECO:0000256" key="1">
    <source>
        <dbReference type="SAM" id="SignalP"/>
    </source>
</evidence>
<organism evidence="2 3">
    <name type="scientific">Pycnococcus provasolii</name>
    <dbReference type="NCBI Taxonomy" id="41880"/>
    <lineage>
        <taxon>Eukaryota</taxon>
        <taxon>Viridiplantae</taxon>
        <taxon>Chlorophyta</taxon>
        <taxon>Pseudoscourfieldiophyceae</taxon>
        <taxon>Pseudoscourfieldiales</taxon>
        <taxon>Pycnococcaceae</taxon>
        <taxon>Pycnococcus</taxon>
    </lineage>
</organism>
<dbReference type="Proteomes" id="UP000660262">
    <property type="component" value="Unassembled WGS sequence"/>
</dbReference>
<dbReference type="EMBL" id="BNJQ01000001">
    <property type="protein sequence ID" value="GHP01274.1"/>
    <property type="molecule type" value="Genomic_DNA"/>
</dbReference>
<dbReference type="AlphaFoldDB" id="A0A830H2X6"/>
<comment type="caution">
    <text evidence="2">The sequence shown here is derived from an EMBL/GenBank/DDBJ whole genome shotgun (WGS) entry which is preliminary data.</text>
</comment>
<reference evidence="2" key="1">
    <citation type="submission" date="2020-10" db="EMBL/GenBank/DDBJ databases">
        <title>Unveiling of a novel bifunctional photoreceptor, Dualchrome1, isolated from a cosmopolitan green alga.</title>
        <authorList>
            <person name="Suzuki S."/>
            <person name="Kawachi M."/>
        </authorList>
    </citation>
    <scope>NUCLEOTIDE SEQUENCE</scope>
    <source>
        <strain evidence="2">NIES 2893</strain>
    </source>
</reference>
<evidence type="ECO:0000313" key="3">
    <source>
        <dbReference type="Proteomes" id="UP000660262"/>
    </source>
</evidence>
<keyword evidence="1" id="KW-0732">Signal</keyword>
<sequence length="466" mass="50772">MTSAFLPLLLSVSAVSLTAAARTLNQEGPAVPPLVGDEKLEKRTARALKYIGSPITAMTAAPIAPFGAMGGMMHTTGLDNLYLRPESPFGWVANIETLSRADVSEAHIDEWRYATIVEAGNITTPPPFKLANYYVPELGGVTRLSQYNSIEDLCGTFFRQMTYKQADDLYASGAKSIRRHPKGKTRGCVVGDDFWATQAAFLPWDGKVFQPNGRMSNVADNMYGIPGFDITTVPGTYGLGRSWRNVTEKAIVVQYPPDPFWIMQSRINTLNMMPGNFPDYRDEIREVPSMPGLFMGKMYVRPYSGGDVWQGPNPGPYRWLGVHFVVMQTEEGADQYDKMLDCDKGINNAEFCPDGELLVGNLASTVGRFIPGTEGNIYSDVINGDVEALGRAIRGYGLLDQTGDGVEQIETGEVQDIPGAETLLAEVREARRDAAIRRTAAETTGFAVNGVTRNSAAEAKPAPEGS</sequence>
<proteinExistence type="predicted"/>
<evidence type="ECO:0000313" key="2">
    <source>
        <dbReference type="EMBL" id="GHP01274.1"/>
    </source>
</evidence>
<feature type="signal peptide" evidence="1">
    <location>
        <begin position="1"/>
        <end position="20"/>
    </location>
</feature>
<protein>
    <submittedName>
        <fullName evidence="2">Uncharacterized protein</fullName>
    </submittedName>
</protein>
<name>A0A830H2X6_9CHLO</name>
<accession>A0A830H2X6</accession>
<keyword evidence="3" id="KW-1185">Reference proteome</keyword>
<feature type="chain" id="PRO_5032757443" evidence="1">
    <location>
        <begin position="21"/>
        <end position="466"/>
    </location>
</feature>